<protein>
    <recommendedName>
        <fullName evidence="2">Glycosyltransferase 2-like domain-containing protein</fullName>
    </recommendedName>
</protein>
<dbReference type="EMBL" id="AP023356">
    <property type="protein sequence ID" value="BCJ47462.1"/>
    <property type="molecule type" value="Genomic_DNA"/>
</dbReference>
<proteinExistence type="inferred from homology"/>
<dbReference type="Proteomes" id="UP000676967">
    <property type="component" value="Chromosome"/>
</dbReference>
<accession>A0ABN6CT83</accession>
<dbReference type="InterPro" id="IPR001173">
    <property type="entry name" value="Glyco_trans_2-like"/>
</dbReference>
<organism evidence="3 4">
    <name type="scientific">Actinoplanes ianthinogenes</name>
    <dbReference type="NCBI Taxonomy" id="122358"/>
    <lineage>
        <taxon>Bacteria</taxon>
        <taxon>Bacillati</taxon>
        <taxon>Actinomycetota</taxon>
        <taxon>Actinomycetes</taxon>
        <taxon>Micromonosporales</taxon>
        <taxon>Micromonosporaceae</taxon>
        <taxon>Actinoplanes</taxon>
    </lineage>
</organism>
<keyword evidence="4" id="KW-1185">Reference proteome</keyword>
<name>A0ABN6CT83_9ACTN</name>
<comment type="similarity">
    <text evidence="1">Belongs to the glycosyltransferase 2 family.</text>
</comment>
<evidence type="ECO:0000256" key="1">
    <source>
        <dbReference type="ARBA" id="ARBA00006739"/>
    </source>
</evidence>
<dbReference type="InterPro" id="IPR050256">
    <property type="entry name" value="Glycosyltransferase_2"/>
</dbReference>
<gene>
    <name evidence="3" type="ORF">Aiant_81190</name>
</gene>
<dbReference type="PANTHER" id="PTHR48090:SF7">
    <property type="entry name" value="RFBJ PROTEIN"/>
    <property type="match status" value="1"/>
</dbReference>
<evidence type="ECO:0000259" key="2">
    <source>
        <dbReference type="Pfam" id="PF00535"/>
    </source>
</evidence>
<dbReference type="RefSeq" id="WP_189329874.1">
    <property type="nucleotide sequence ID" value="NZ_AP023356.1"/>
</dbReference>
<dbReference type="CDD" id="cd04179">
    <property type="entry name" value="DPM_DPG-synthase_like"/>
    <property type="match status" value="1"/>
</dbReference>
<sequence>MPRLEKTIVLLPVFKPGPHLSELVTALLPELPQPDRVVIVDDGTGPAADARLAEIEALGCTVLRLAANRGKGVALKTGFRHVLSRHPGFAVVCADGDGQHSVADIRAVAERGGPGRIVLGVRRFDGMPPRSRFGNTVTQAVFRAATGRAVTDTQTGLRAYPADLLGQLCEVPGERFEYEMNVLLHASSTGHPIDEVPIPATYLGGNAGSHFSGLADSARIYLALLRYAVLSRRVTAARPVT</sequence>
<dbReference type="SUPFAM" id="SSF53448">
    <property type="entry name" value="Nucleotide-diphospho-sugar transferases"/>
    <property type="match status" value="1"/>
</dbReference>
<dbReference type="InterPro" id="IPR029044">
    <property type="entry name" value="Nucleotide-diphossugar_trans"/>
</dbReference>
<reference evidence="3 4" key="1">
    <citation type="submission" date="2020-08" db="EMBL/GenBank/DDBJ databases">
        <title>Whole genome shotgun sequence of Actinoplanes ianthinogenes NBRC 13996.</title>
        <authorList>
            <person name="Komaki H."/>
            <person name="Tamura T."/>
        </authorList>
    </citation>
    <scope>NUCLEOTIDE SEQUENCE [LARGE SCALE GENOMIC DNA]</scope>
    <source>
        <strain evidence="3 4">NBRC 13996</strain>
    </source>
</reference>
<evidence type="ECO:0000313" key="3">
    <source>
        <dbReference type="EMBL" id="BCJ47462.1"/>
    </source>
</evidence>
<dbReference type="Pfam" id="PF00535">
    <property type="entry name" value="Glycos_transf_2"/>
    <property type="match status" value="1"/>
</dbReference>
<evidence type="ECO:0000313" key="4">
    <source>
        <dbReference type="Proteomes" id="UP000676967"/>
    </source>
</evidence>
<feature type="domain" description="Glycosyltransferase 2-like" evidence="2">
    <location>
        <begin position="9"/>
        <end position="127"/>
    </location>
</feature>
<dbReference type="PANTHER" id="PTHR48090">
    <property type="entry name" value="UNDECAPRENYL-PHOSPHATE 4-DEOXY-4-FORMAMIDO-L-ARABINOSE TRANSFERASE-RELATED"/>
    <property type="match status" value="1"/>
</dbReference>
<dbReference type="Gene3D" id="3.90.550.10">
    <property type="entry name" value="Spore Coat Polysaccharide Biosynthesis Protein SpsA, Chain A"/>
    <property type="match status" value="1"/>
</dbReference>